<protein>
    <submittedName>
        <fullName evidence="1">Uncharacterized protein</fullName>
    </submittedName>
</protein>
<evidence type="ECO:0000313" key="1">
    <source>
        <dbReference type="EMBL" id="TFY62402.1"/>
    </source>
</evidence>
<organism evidence="1 2">
    <name type="scientific">Dentipellis fragilis</name>
    <dbReference type="NCBI Taxonomy" id="205917"/>
    <lineage>
        <taxon>Eukaryota</taxon>
        <taxon>Fungi</taxon>
        <taxon>Dikarya</taxon>
        <taxon>Basidiomycota</taxon>
        <taxon>Agaricomycotina</taxon>
        <taxon>Agaricomycetes</taxon>
        <taxon>Russulales</taxon>
        <taxon>Hericiaceae</taxon>
        <taxon>Dentipellis</taxon>
    </lineage>
</organism>
<proteinExistence type="predicted"/>
<dbReference type="EMBL" id="SEOQ01000465">
    <property type="protein sequence ID" value="TFY62402.1"/>
    <property type="molecule type" value="Genomic_DNA"/>
</dbReference>
<accession>A0A4Y9YJU0</accession>
<name>A0A4Y9YJU0_9AGAM</name>
<dbReference type="Proteomes" id="UP000298327">
    <property type="component" value="Unassembled WGS sequence"/>
</dbReference>
<gene>
    <name evidence="1" type="ORF">EVG20_g6714</name>
</gene>
<keyword evidence="2" id="KW-1185">Reference proteome</keyword>
<reference evidence="1 2" key="1">
    <citation type="submission" date="2019-02" db="EMBL/GenBank/DDBJ databases">
        <title>Genome sequencing of the rare red list fungi Dentipellis fragilis.</title>
        <authorList>
            <person name="Buettner E."/>
            <person name="Kellner H."/>
        </authorList>
    </citation>
    <scope>NUCLEOTIDE SEQUENCE [LARGE SCALE GENOMIC DNA]</scope>
    <source>
        <strain evidence="1 2">DSM 105465</strain>
    </source>
</reference>
<dbReference type="AlphaFoldDB" id="A0A4Y9YJU0"/>
<comment type="caution">
    <text evidence="1">The sequence shown here is derived from an EMBL/GenBank/DDBJ whole genome shotgun (WGS) entry which is preliminary data.</text>
</comment>
<evidence type="ECO:0000313" key="2">
    <source>
        <dbReference type="Proteomes" id="UP000298327"/>
    </source>
</evidence>
<sequence length="158" mass="17784">MTCGFHTALNLLMHYIEDTPPPEDNGDDASDITAVWLFTSIARKVPRVRILDLTIHCNLHEARELAYLEELVAAGATQEALKALTNLNLLSLTMNEPKGLVQREPYLDVKLERWARTIFRVCSIQLLELCIQRLDTTSSFDGVDDGRLPLPVIRAPMV</sequence>